<organism evidence="8 9">
    <name type="scientific">Pedobacter aquae</name>
    <dbReference type="NCBI Taxonomy" id="2605747"/>
    <lineage>
        <taxon>Bacteria</taxon>
        <taxon>Pseudomonadati</taxon>
        <taxon>Bacteroidota</taxon>
        <taxon>Sphingobacteriia</taxon>
        <taxon>Sphingobacteriales</taxon>
        <taxon>Sphingobacteriaceae</taxon>
        <taxon>Pedobacter</taxon>
    </lineage>
</organism>
<dbReference type="InterPro" id="IPR036291">
    <property type="entry name" value="NAD(P)-bd_dom_sf"/>
</dbReference>
<dbReference type="Gene3D" id="3.20.20.80">
    <property type="entry name" value="Glycosidases"/>
    <property type="match status" value="1"/>
</dbReference>
<dbReference type="InterPro" id="IPR005913">
    <property type="entry name" value="dTDP_dehydrorham_reduct"/>
</dbReference>
<dbReference type="Pfam" id="PF04321">
    <property type="entry name" value="RmlD_sub_bind"/>
    <property type="match status" value="1"/>
</dbReference>
<dbReference type="RefSeq" id="WP_149074407.1">
    <property type="nucleotide sequence ID" value="NZ_CP043329.1"/>
</dbReference>
<evidence type="ECO:0000256" key="6">
    <source>
        <dbReference type="RuleBase" id="RU364082"/>
    </source>
</evidence>
<feature type="domain" description="RmlD-like substrate binding" evidence="7">
    <location>
        <begin position="437"/>
        <end position="692"/>
    </location>
</feature>
<comment type="similarity">
    <text evidence="2 6">Belongs to the dTDP-4-dehydrorhamnose reductase family.</text>
</comment>
<dbReference type="SUPFAM" id="SSF51445">
    <property type="entry name" value="(Trans)glycosidases"/>
    <property type="match status" value="1"/>
</dbReference>
<dbReference type="UniPathway" id="UPA00124"/>
<reference evidence="8 9" key="1">
    <citation type="submission" date="2019-08" db="EMBL/GenBank/DDBJ databases">
        <title>Pedobacter sp. nov., isolated from Han river, South Korea.</title>
        <authorList>
            <person name="Lee D.-H."/>
            <person name="Kim Y.-S."/>
            <person name="Hwang E.-M."/>
            <person name="Le Tran T.C."/>
            <person name="Cha C.-J."/>
        </authorList>
    </citation>
    <scope>NUCLEOTIDE SEQUENCE [LARGE SCALE GENOMIC DNA]</scope>
    <source>
        <strain evidence="8 9">CJ43</strain>
    </source>
</reference>
<evidence type="ECO:0000256" key="4">
    <source>
        <dbReference type="ARBA" id="ARBA00017099"/>
    </source>
</evidence>
<dbReference type="PANTHER" id="PTHR10491">
    <property type="entry name" value="DTDP-4-DEHYDRORHAMNOSE REDUCTASE"/>
    <property type="match status" value="1"/>
</dbReference>
<comment type="function">
    <text evidence="6">Catalyzes the reduction of dTDP-6-deoxy-L-lyxo-4-hexulose to yield dTDP-L-rhamnose.</text>
</comment>
<dbReference type="PANTHER" id="PTHR10491:SF4">
    <property type="entry name" value="METHIONINE ADENOSYLTRANSFERASE 2 SUBUNIT BETA"/>
    <property type="match status" value="1"/>
</dbReference>
<evidence type="ECO:0000256" key="2">
    <source>
        <dbReference type="ARBA" id="ARBA00010944"/>
    </source>
</evidence>
<dbReference type="EC" id="1.1.1.133" evidence="3 6"/>
<keyword evidence="6" id="KW-0521">NADP</keyword>
<proteinExistence type="inferred from homology"/>
<sequence>MEIWGGLECTINRVGNQYFSQLDDARHDDRPTDLEAIAALGISSIRYPVLWEKHQPKQNTFIDWSKTREKLLYLKEHNIEIIAGLVHHGSGPVHVDILNDSFSIGLAEYAKEVAKAFPWINHYTPINEPLTTARFCGLYGLWWPHESNDYSFIKILFQECKATVLAMQAIRTVNPNAKLVHTEDLGKTHATALLSYQADLENKRRWLGLDLLCGKVNQHHPLYNYLIENGITAAEIAFFEKHTCVPDVLGFNYYITSERFIDEDLDIYPKHTHGGNSKHQYADIEAVRSSKVNILGPYQLLKEAWRRYEIPLALTEVHLHCTREEQMRWLNYVHQEAQQLENEGIALKAITVWALLGAFGWDKLLTQPNGNYESGVFDIRAGILRKTALAAMVKALAKNQDFTHPVLCGGGWWEKHYRVLYGELPEELASNFDCKPILILGKTGTLGNAFAKICTKRDLYFKLLSRADVDILNPVQIEQIIIKEQPWAIINTTGFVRVDDAEEQQEDCYKTNTVGCKNLAILCEKYRVKLLTFSSDLVFDGAKNHPYTEDDEVNPLNIYGKSKVRGEEEVLKHHPNGLIIRSSTFFGPWDEYNYVHQVINCLKAGLPFIAPNDVVVSPTYVPDLVNTSLDLLIDNESGIWHLANTESLSFSEFVLLIAKHQGLDESLIITKPIQEINLKAKRPLYSVLASKNGSLLPTLNNALKRYFEETKWQDLVV</sequence>
<name>A0A5C0VFU4_9SPHI</name>
<dbReference type="GO" id="GO:0005829">
    <property type="term" value="C:cytosol"/>
    <property type="evidence" value="ECO:0007669"/>
    <property type="project" value="TreeGrafter"/>
</dbReference>
<dbReference type="SUPFAM" id="SSF51735">
    <property type="entry name" value="NAD(P)-binding Rossmann-fold domains"/>
    <property type="match status" value="1"/>
</dbReference>
<evidence type="ECO:0000256" key="1">
    <source>
        <dbReference type="ARBA" id="ARBA00004781"/>
    </source>
</evidence>
<dbReference type="GO" id="GO:0019305">
    <property type="term" value="P:dTDP-rhamnose biosynthetic process"/>
    <property type="evidence" value="ECO:0007669"/>
    <property type="project" value="UniProtKB-UniPathway"/>
</dbReference>
<dbReference type="GO" id="GO:0004553">
    <property type="term" value="F:hydrolase activity, hydrolyzing O-glycosyl compounds"/>
    <property type="evidence" value="ECO:0007669"/>
    <property type="project" value="InterPro"/>
</dbReference>
<keyword evidence="6" id="KW-0560">Oxidoreductase</keyword>
<dbReference type="AlphaFoldDB" id="A0A5C0VFU4"/>
<evidence type="ECO:0000256" key="5">
    <source>
        <dbReference type="ARBA" id="ARBA00048200"/>
    </source>
</evidence>
<accession>A0A5C0VFU4</accession>
<dbReference type="EMBL" id="CP043329">
    <property type="protein sequence ID" value="QEK51396.1"/>
    <property type="molecule type" value="Genomic_DNA"/>
</dbReference>
<dbReference type="GO" id="GO:0008831">
    <property type="term" value="F:dTDP-4-dehydrorhamnose reductase activity"/>
    <property type="evidence" value="ECO:0007669"/>
    <property type="project" value="UniProtKB-EC"/>
</dbReference>
<comment type="catalytic activity">
    <reaction evidence="5">
        <text>dTDP-beta-L-rhamnose + NADP(+) = dTDP-4-dehydro-beta-L-rhamnose + NADPH + H(+)</text>
        <dbReference type="Rhea" id="RHEA:21796"/>
        <dbReference type="ChEBI" id="CHEBI:15378"/>
        <dbReference type="ChEBI" id="CHEBI:57510"/>
        <dbReference type="ChEBI" id="CHEBI:57783"/>
        <dbReference type="ChEBI" id="CHEBI:58349"/>
        <dbReference type="ChEBI" id="CHEBI:62830"/>
        <dbReference type="EC" id="1.1.1.133"/>
    </reaction>
</comment>
<dbReference type="Gene3D" id="3.40.50.720">
    <property type="entry name" value="NAD(P)-binding Rossmann-like Domain"/>
    <property type="match status" value="1"/>
</dbReference>
<evidence type="ECO:0000256" key="3">
    <source>
        <dbReference type="ARBA" id="ARBA00012929"/>
    </source>
</evidence>
<evidence type="ECO:0000313" key="8">
    <source>
        <dbReference type="EMBL" id="QEK51396.1"/>
    </source>
</evidence>
<protein>
    <recommendedName>
        <fullName evidence="4 6">dTDP-4-dehydrorhamnose reductase</fullName>
        <ecNumber evidence="3 6">1.1.1.133</ecNumber>
    </recommendedName>
</protein>
<dbReference type="KEGG" id="pej:FYC62_06730"/>
<dbReference type="InterPro" id="IPR017853">
    <property type="entry name" value="GH"/>
</dbReference>
<evidence type="ECO:0000313" key="9">
    <source>
        <dbReference type="Proteomes" id="UP000323653"/>
    </source>
</evidence>
<dbReference type="GO" id="GO:0005975">
    <property type="term" value="P:carbohydrate metabolic process"/>
    <property type="evidence" value="ECO:0007669"/>
    <property type="project" value="InterPro"/>
</dbReference>
<dbReference type="CDD" id="cd05254">
    <property type="entry name" value="dTDP_HR_like_SDR_e"/>
    <property type="match status" value="1"/>
</dbReference>
<dbReference type="Proteomes" id="UP000323653">
    <property type="component" value="Chromosome"/>
</dbReference>
<gene>
    <name evidence="8" type="ORF">FYC62_06730</name>
</gene>
<keyword evidence="9" id="KW-1185">Reference proteome</keyword>
<evidence type="ECO:0000259" key="7">
    <source>
        <dbReference type="Pfam" id="PF04321"/>
    </source>
</evidence>
<dbReference type="InterPro" id="IPR029903">
    <property type="entry name" value="RmlD-like-bd"/>
</dbReference>
<dbReference type="Gene3D" id="3.90.25.10">
    <property type="entry name" value="UDP-galactose 4-epimerase, domain 1"/>
    <property type="match status" value="1"/>
</dbReference>
<comment type="pathway">
    <text evidence="1 6">Carbohydrate biosynthesis; dTDP-L-rhamnose biosynthesis.</text>
</comment>